<dbReference type="VEuPathDB" id="TriTrypDB:Tc_MARK_9700"/>
<dbReference type="GO" id="GO:0055088">
    <property type="term" value="P:lipid homeostasis"/>
    <property type="evidence" value="ECO:0007669"/>
    <property type="project" value="TreeGrafter"/>
</dbReference>
<dbReference type="InterPro" id="IPR046373">
    <property type="entry name" value="Acyl-CoA_Oxase/DH_mid-dom_sf"/>
</dbReference>
<dbReference type="SUPFAM" id="SSF56645">
    <property type="entry name" value="Acyl-CoA dehydrogenase NM domain-like"/>
    <property type="match status" value="1"/>
</dbReference>
<dbReference type="VEuPathDB" id="TriTrypDB:ECC02_004367"/>
<dbReference type="VEuPathDB" id="TriTrypDB:TCDM_10084"/>
<reference evidence="4 5" key="1">
    <citation type="journal article" date="2018" name="Microb. Genom.">
        <title>Expanding an expanded genome: long-read sequencing of Trypanosoma cruzi.</title>
        <authorList>
            <person name="Berna L."/>
            <person name="Rodriguez M."/>
            <person name="Chiribao M.L."/>
            <person name="Parodi-Talice A."/>
            <person name="Pita S."/>
            <person name="Rijo G."/>
            <person name="Alvarez-Valin F."/>
            <person name="Robello C."/>
        </authorList>
    </citation>
    <scope>NUCLEOTIDE SEQUENCE [LARGE SCALE GENOMIC DNA]</scope>
    <source>
        <strain evidence="4 5">Dm28c</strain>
    </source>
</reference>
<protein>
    <recommendedName>
        <fullName evidence="3">Acyl-CoA oxidase C-terminal domain-containing protein</fullName>
    </recommendedName>
</protein>
<evidence type="ECO:0000313" key="5">
    <source>
        <dbReference type="Proteomes" id="UP000246121"/>
    </source>
</evidence>
<dbReference type="GO" id="GO:0003997">
    <property type="term" value="F:acyl-CoA oxidase activity"/>
    <property type="evidence" value="ECO:0007669"/>
    <property type="project" value="InterPro"/>
</dbReference>
<dbReference type="Gene3D" id="1.20.140.10">
    <property type="entry name" value="Butyryl-CoA Dehydrogenase, subunit A, domain 3"/>
    <property type="match status" value="1"/>
</dbReference>
<evidence type="ECO:0000256" key="2">
    <source>
        <dbReference type="ARBA" id="ARBA00023002"/>
    </source>
</evidence>
<dbReference type="AlphaFoldDB" id="A0A2V2UL85"/>
<dbReference type="VEuPathDB" id="TriTrypDB:C3747_136g57"/>
<dbReference type="OrthoDB" id="538336at2759"/>
<dbReference type="VEuPathDB" id="TriTrypDB:C4B63_184g13"/>
<accession>A0A2V2UL85</accession>
<organism evidence="4 5">
    <name type="scientific">Trypanosoma cruzi</name>
    <dbReference type="NCBI Taxonomy" id="5693"/>
    <lineage>
        <taxon>Eukaryota</taxon>
        <taxon>Discoba</taxon>
        <taxon>Euglenozoa</taxon>
        <taxon>Kinetoplastea</taxon>
        <taxon>Metakinetoplastina</taxon>
        <taxon>Trypanosomatida</taxon>
        <taxon>Trypanosomatidae</taxon>
        <taxon>Trypanosoma</taxon>
        <taxon>Schizotrypanum</taxon>
    </lineage>
</organism>
<dbReference type="InterPro" id="IPR012258">
    <property type="entry name" value="Acyl-CoA_oxidase"/>
</dbReference>
<dbReference type="InterPro" id="IPR036250">
    <property type="entry name" value="AcylCo_DH-like_C"/>
</dbReference>
<dbReference type="InterPro" id="IPR002655">
    <property type="entry name" value="Acyl-CoA_oxidase_C"/>
</dbReference>
<dbReference type="Gene3D" id="2.40.110.10">
    <property type="entry name" value="Butyryl-CoA Dehydrogenase, subunit A, domain 2"/>
    <property type="match status" value="1"/>
</dbReference>
<dbReference type="VEuPathDB" id="TriTrypDB:TcBrA4_0100800"/>
<evidence type="ECO:0000256" key="1">
    <source>
        <dbReference type="ARBA" id="ARBA00006288"/>
    </source>
</evidence>
<sequence>MAAGMVFRGASRVATAAAANRSTQAAIVFPFASCGMLAGPICIQGRLFYRSFPLRLELNPSRNLYSMEHAFEEPTFRFICEGEDIDYREEVRAALLEVLAKKPSNFVGRTEETWMQENSPQRSVQLLRAVAKKQLLSFAQVKSTPRLFSAFFDVLASCSTSLALIAADHFTFAAMIAKHGTKEMQEAILDDVDTCRFIGTIAHRELIAEGVPLNSEARYDKDEKCFVLRGAGKFAVVGAGCADWAIVTATLTLNKQDNQGPQLFVVQLRERGVLKKGVSIRPMQGENPTMSASGVGILHFDDVRIAVSALLLPSRIVDGGVLITEDADTLTSLQALTLQMRLATAALYAGALKRFLTNVVFFIAQKDVVGPDGRRDYPFFGVQHVQTPLVKIIAKSYVYLADWRRILSVFSKPMERRPTYEDETRLAGTIHFLQETLLELHRFVDEFMGVHASLGSTGNIDAVVMAHLRQEGADQSSLIREVAFKSVTKNIGASHWGWWLTSLLQPFAALDRFVKNPFYSPRIADLGRHLIFFSHKHYSAKKRLRQSREIERRKGGAEHQWYDWVMFRHQQVLHCGEAYMEMFSMEVMMAETQACTDPRARKILRDIGWIYALARQQDRLDYILTQQMISPGKSNVLESHLDNLVTVLAPQCVNLVDAFQVPDAFRSPCAAKTLESYWTIPGTNTGIQRGDRVTLFHDKKPTGDAKEEQENMQESEEEWDLFHGLAELPSFAQKK</sequence>
<dbReference type="VEuPathDB" id="TriTrypDB:BCY84_02973"/>
<dbReference type="SUPFAM" id="SSF47203">
    <property type="entry name" value="Acyl-CoA dehydrogenase C-terminal domain-like"/>
    <property type="match status" value="1"/>
</dbReference>
<dbReference type="Pfam" id="PF01756">
    <property type="entry name" value="ACOX"/>
    <property type="match status" value="1"/>
</dbReference>
<dbReference type="VEuPathDB" id="TriTrypDB:TCSYLVIO_000464"/>
<gene>
    <name evidence="4" type="ORF">C4B63_184g13</name>
</gene>
<dbReference type="VEuPathDB" id="TriTrypDB:TcCLB.504741.70"/>
<dbReference type="InterPro" id="IPR009100">
    <property type="entry name" value="AcylCoA_DH/oxidase_NM_dom_sf"/>
</dbReference>
<proteinExistence type="inferred from homology"/>
<dbReference type="Proteomes" id="UP000246121">
    <property type="component" value="Unassembled WGS sequence"/>
</dbReference>
<dbReference type="GO" id="GO:0005777">
    <property type="term" value="C:peroxisome"/>
    <property type="evidence" value="ECO:0007669"/>
    <property type="project" value="InterPro"/>
</dbReference>
<dbReference type="GO" id="GO:0033540">
    <property type="term" value="P:fatty acid beta-oxidation using acyl-CoA oxidase"/>
    <property type="evidence" value="ECO:0007669"/>
    <property type="project" value="TreeGrafter"/>
</dbReference>
<keyword evidence="2" id="KW-0560">Oxidoreductase</keyword>
<dbReference type="PANTHER" id="PTHR10909:SF250">
    <property type="entry name" value="PEROXISOMAL ACYL-COENZYME A OXIDASE 1"/>
    <property type="match status" value="1"/>
</dbReference>
<dbReference type="PANTHER" id="PTHR10909">
    <property type="entry name" value="ELECTRON TRANSPORT OXIDOREDUCTASE"/>
    <property type="match status" value="1"/>
</dbReference>
<name>A0A2V2UL85_TRYCR</name>
<dbReference type="GO" id="GO:0005504">
    <property type="term" value="F:fatty acid binding"/>
    <property type="evidence" value="ECO:0007669"/>
    <property type="project" value="TreeGrafter"/>
</dbReference>
<evidence type="ECO:0000313" key="4">
    <source>
        <dbReference type="EMBL" id="PWU85077.1"/>
    </source>
</evidence>
<comment type="similarity">
    <text evidence="1">Belongs to the acyl-CoA oxidase family.</text>
</comment>
<dbReference type="VEuPathDB" id="TriTrypDB:TcYC6_0075970"/>
<feature type="domain" description="Acyl-CoA oxidase C-terminal" evidence="3">
    <location>
        <begin position="547"/>
        <end position="665"/>
    </location>
</feature>
<dbReference type="VEuPathDB" id="TriTrypDB:TcG_08402"/>
<evidence type="ECO:0000259" key="3">
    <source>
        <dbReference type="Pfam" id="PF01756"/>
    </source>
</evidence>
<comment type="caution">
    <text evidence="4">The sequence shown here is derived from an EMBL/GenBank/DDBJ whole genome shotgun (WGS) entry which is preliminary data.</text>
</comment>
<dbReference type="VEuPathDB" id="TriTrypDB:TcCLB.511625.4"/>
<dbReference type="EMBL" id="PRFA01000184">
    <property type="protein sequence ID" value="PWU85077.1"/>
    <property type="molecule type" value="Genomic_DNA"/>
</dbReference>
<dbReference type="GO" id="GO:0071949">
    <property type="term" value="F:FAD binding"/>
    <property type="evidence" value="ECO:0007669"/>
    <property type="project" value="InterPro"/>
</dbReference>
<dbReference type="VEuPathDB" id="TriTrypDB:TcCL_NonESM08077"/>
<dbReference type="VEuPathDB" id="TriTrypDB:TcCLB.503561.20"/>